<keyword evidence="9" id="KW-0472">Membrane</keyword>
<evidence type="ECO:0000256" key="1">
    <source>
        <dbReference type="ARBA" id="ARBA00004383"/>
    </source>
</evidence>
<accession>D1B6V3</accession>
<dbReference type="RefSeq" id="WP_012870253.1">
    <property type="nucleotide sequence ID" value="NC_013522.1"/>
</dbReference>
<sequence length="228" mass="24034">MRRALPFLLASLWIHWAVLGIITPRSHQPPGIHVMRITIETAPTAPPSVTPGADPPKAKTEAPVKTPAKQNRIPSERNPSARRAPKEASLGEAKDRGGTDRSGDTDGPAGGPPAEGAPAGEGGLPSGGQAEGGGTGETLPGGTAEDATLRVKPRYPRAARQRGEEGTVVIRLTVRDGVPIDARVESSSGSPRLDRAALEAAAMWRFRPQVNGEVRIPFLFRLVDPDPR</sequence>
<feature type="compositionally biased region" description="Basic and acidic residues" evidence="10">
    <location>
        <begin position="92"/>
        <end position="104"/>
    </location>
</feature>
<dbReference type="GO" id="GO:0015031">
    <property type="term" value="P:protein transport"/>
    <property type="evidence" value="ECO:0007669"/>
    <property type="project" value="UniProtKB-KW"/>
</dbReference>
<dbReference type="GO" id="GO:0055085">
    <property type="term" value="P:transmembrane transport"/>
    <property type="evidence" value="ECO:0007669"/>
    <property type="project" value="InterPro"/>
</dbReference>
<dbReference type="OrthoDB" id="6430at2"/>
<organism evidence="12 13">
    <name type="scientific">Thermanaerovibrio acidaminovorans (strain ATCC 49978 / DSM 6589 / Su883)</name>
    <name type="common">Selenomonas acidaminovorans</name>
    <dbReference type="NCBI Taxonomy" id="525903"/>
    <lineage>
        <taxon>Bacteria</taxon>
        <taxon>Thermotogati</taxon>
        <taxon>Synergistota</taxon>
        <taxon>Synergistia</taxon>
        <taxon>Synergistales</taxon>
        <taxon>Synergistaceae</taxon>
        <taxon>Thermanaerovibrio</taxon>
    </lineage>
</organism>
<keyword evidence="13" id="KW-1185">Reference proteome</keyword>
<evidence type="ECO:0000313" key="12">
    <source>
        <dbReference type="EMBL" id="ACZ19744.1"/>
    </source>
</evidence>
<keyword evidence="6" id="KW-0812">Transmembrane</keyword>
<keyword evidence="7" id="KW-0653">Protein transport</keyword>
<dbReference type="Proteomes" id="UP000002030">
    <property type="component" value="Chromosome"/>
</dbReference>
<keyword evidence="5" id="KW-0997">Cell inner membrane</keyword>
<keyword evidence="4" id="KW-1003">Cell membrane</keyword>
<dbReference type="EMBL" id="CP001818">
    <property type="protein sequence ID" value="ACZ19744.1"/>
    <property type="molecule type" value="Genomic_DNA"/>
</dbReference>
<evidence type="ECO:0000256" key="9">
    <source>
        <dbReference type="ARBA" id="ARBA00023136"/>
    </source>
</evidence>
<protein>
    <submittedName>
        <fullName evidence="12">TonB family protein</fullName>
    </submittedName>
</protein>
<evidence type="ECO:0000256" key="7">
    <source>
        <dbReference type="ARBA" id="ARBA00022927"/>
    </source>
</evidence>
<dbReference type="AlphaFoldDB" id="D1B6V3"/>
<evidence type="ECO:0000313" key="13">
    <source>
        <dbReference type="Proteomes" id="UP000002030"/>
    </source>
</evidence>
<evidence type="ECO:0000256" key="6">
    <source>
        <dbReference type="ARBA" id="ARBA00022692"/>
    </source>
</evidence>
<gene>
    <name evidence="12" type="ordered locus">Taci_1523</name>
</gene>
<feature type="compositionally biased region" description="Basic residues" evidence="10">
    <location>
        <begin position="151"/>
        <end position="160"/>
    </location>
</feature>
<dbReference type="InterPro" id="IPR051045">
    <property type="entry name" value="TonB-dependent_transducer"/>
</dbReference>
<feature type="domain" description="TonB C-terminal" evidence="11">
    <location>
        <begin position="140"/>
        <end position="228"/>
    </location>
</feature>
<dbReference type="eggNOG" id="COG0810">
    <property type="taxonomic scope" value="Bacteria"/>
</dbReference>
<dbReference type="InterPro" id="IPR006260">
    <property type="entry name" value="TonB/TolA_C"/>
</dbReference>
<evidence type="ECO:0000256" key="3">
    <source>
        <dbReference type="ARBA" id="ARBA00022448"/>
    </source>
</evidence>
<dbReference type="PROSITE" id="PS52015">
    <property type="entry name" value="TONB_CTD"/>
    <property type="match status" value="1"/>
</dbReference>
<evidence type="ECO:0000256" key="5">
    <source>
        <dbReference type="ARBA" id="ARBA00022519"/>
    </source>
</evidence>
<dbReference type="Pfam" id="PF03544">
    <property type="entry name" value="TonB_C"/>
    <property type="match status" value="1"/>
</dbReference>
<dbReference type="EnsemblBacteria" id="ACZ19744">
    <property type="protein sequence ID" value="ACZ19744"/>
    <property type="gene ID" value="Taci_1523"/>
</dbReference>
<proteinExistence type="inferred from homology"/>
<keyword evidence="3" id="KW-0813">Transport</keyword>
<comment type="similarity">
    <text evidence="2">Belongs to the TonB family.</text>
</comment>
<dbReference type="NCBIfam" id="TIGR01352">
    <property type="entry name" value="tonB_Cterm"/>
    <property type="match status" value="1"/>
</dbReference>
<evidence type="ECO:0000256" key="8">
    <source>
        <dbReference type="ARBA" id="ARBA00022989"/>
    </source>
</evidence>
<evidence type="ECO:0000259" key="11">
    <source>
        <dbReference type="PROSITE" id="PS52015"/>
    </source>
</evidence>
<dbReference type="Gene3D" id="3.30.1150.10">
    <property type="match status" value="1"/>
</dbReference>
<dbReference type="HOGENOM" id="CLU_1142172_0_0_0"/>
<reference evidence="12 13" key="1">
    <citation type="journal article" date="2009" name="Stand. Genomic Sci.">
        <title>Complete genome sequence of Thermanaerovibrio acidaminovorans type strain (Su883).</title>
        <authorList>
            <person name="Chovatia M."/>
            <person name="Sikorski J."/>
            <person name="Schroder M."/>
            <person name="Lapidus A."/>
            <person name="Nolan M."/>
            <person name="Tice H."/>
            <person name="Glavina Del Rio T."/>
            <person name="Copeland A."/>
            <person name="Cheng J.F."/>
            <person name="Lucas S."/>
            <person name="Chen F."/>
            <person name="Bruce D."/>
            <person name="Goodwin L."/>
            <person name="Pitluck S."/>
            <person name="Ivanova N."/>
            <person name="Mavromatis K."/>
            <person name="Ovchinnikova G."/>
            <person name="Pati A."/>
            <person name="Chen A."/>
            <person name="Palaniappan K."/>
            <person name="Land M."/>
            <person name="Hauser L."/>
            <person name="Chang Y.J."/>
            <person name="Jeffries C.D."/>
            <person name="Chain P."/>
            <person name="Saunders E."/>
            <person name="Detter J.C."/>
            <person name="Brettin T."/>
            <person name="Rohde M."/>
            <person name="Goker M."/>
            <person name="Spring S."/>
            <person name="Bristow J."/>
            <person name="Markowitz V."/>
            <person name="Hugenholtz P."/>
            <person name="Kyrpides N.C."/>
            <person name="Klenk H.P."/>
            <person name="Eisen J.A."/>
        </authorList>
    </citation>
    <scope>NUCLEOTIDE SEQUENCE [LARGE SCALE GENOMIC DNA]</scope>
    <source>
        <strain evidence="13">ATCC 49978 / DSM 6589 / Su883</strain>
    </source>
</reference>
<evidence type="ECO:0000256" key="10">
    <source>
        <dbReference type="SAM" id="MobiDB-lite"/>
    </source>
</evidence>
<dbReference type="STRING" id="525903.Taci_1523"/>
<evidence type="ECO:0000256" key="2">
    <source>
        <dbReference type="ARBA" id="ARBA00006555"/>
    </source>
</evidence>
<dbReference type="KEGG" id="tai:Taci_1523"/>
<keyword evidence="8" id="KW-1133">Transmembrane helix</keyword>
<comment type="subcellular location">
    <subcellularLocation>
        <location evidence="1">Cell inner membrane</location>
        <topology evidence="1">Single-pass membrane protein</topology>
        <orientation evidence="1">Periplasmic side</orientation>
    </subcellularLocation>
</comment>
<dbReference type="InterPro" id="IPR037682">
    <property type="entry name" value="TonB_C"/>
</dbReference>
<name>D1B6V3_THEAS</name>
<dbReference type="GO" id="GO:0005886">
    <property type="term" value="C:plasma membrane"/>
    <property type="evidence" value="ECO:0007669"/>
    <property type="project" value="UniProtKB-SubCell"/>
</dbReference>
<feature type="region of interest" description="Disordered" evidence="10">
    <location>
        <begin position="43"/>
        <end position="162"/>
    </location>
</feature>
<dbReference type="SUPFAM" id="SSF74653">
    <property type="entry name" value="TolA/TonB C-terminal domain"/>
    <property type="match status" value="1"/>
</dbReference>
<evidence type="ECO:0000256" key="4">
    <source>
        <dbReference type="ARBA" id="ARBA00022475"/>
    </source>
</evidence>
<feature type="compositionally biased region" description="Gly residues" evidence="10">
    <location>
        <begin position="119"/>
        <end position="136"/>
    </location>
</feature>
<dbReference type="PANTHER" id="PTHR33446">
    <property type="entry name" value="PROTEIN TONB-RELATED"/>
    <property type="match status" value="1"/>
</dbReference>